<dbReference type="OrthoDB" id="4170751at2"/>
<dbReference type="Proteomes" id="UP000325763">
    <property type="component" value="Chromosome"/>
</dbReference>
<gene>
    <name evidence="3" type="ORF">CP978_26315</name>
    <name evidence="2" type="ORF">SNOD_26000</name>
</gene>
<dbReference type="EMBL" id="CP023747">
    <property type="protein sequence ID" value="QEV41602.1"/>
    <property type="molecule type" value="Genomic_DNA"/>
</dbReference>
<keyword evidence="4" id="KW-1185">Reference proteome</keyword>
<evidence type="ECO:0000313" key="3">
    <source>
        <dbReference type="EMBL" id="QEV41602.1"/>
    </source>
</evidence>
<keyword evidence="1" id="KW-0472">Membrane</keyword>
<reference evidence="4" key="1">
    <citation type="submission" date="2014-09" db="EMBL/GenBank/DDBJ databases">
        <title>Sequence of the Streptomyces nodosus genome.</title>
        <authorList>
            <person name="Sweeney P."/>
            <person name="Stephens N."/>
            <person name="Murphy C."/>
            <person name="Caffrey P."/>
        </authorList>
    </citation>
    <scope>NUCLEOTIDE SEQUENCE [LARGE SCALE GENOMIC DNA]</scope>
    <source>
        <strain evidence="4">ATCC 14899</strain>
    </source>
</reference>
<dbReference type="STRING" id="40318.SNOD_26000"/>
<reference evidence="2 4" key="2">
    <citation type="journal article" date="2016" name="Appl. Microbiol. Biotechnol.">
        <title>Exploiting the genome sequence of Streptomyces nodosus for enhanced antibiotic production.</title>
        <authorList>
            <person name="Sweeney P."/>
            <person name="Murphy C.D."/>
            <person name="Caffrey P."/>
        </authorList>
    </citation>
    <scope>NUCLEOTIDE SEQUENCE [LARGE SCALE GENOMIC DNA]</scope>
    <source>
        <strain evidence="2 4">ATCC 14899</strain>
    </source>
</reference>
<evidence type="ECO:0000313" key="5">
    <source>
        <dbReference type="Proteomes" id="UP000325763"/>
    </source>
</evidence>
<feature type="transmembrane region" description="Helical" evidence="1">
    <location>
        <begin position="55"/>
        <end position="77"/>
    </location>
</feature>
<accession>A0A0B5DP80</accession>
<evidence type="ECO:0000313" key="2">
    <source>
        <dbReference type="EMBL" id="AJE43100.1"/>
    </source>
</evidence>
<feature type="transmembrane region" description="Helical" evidence="1">
    <location>
        <begin position="83"/>
        <end position="103"/>
    </location>
</feature>
<dbReference type="KEGG" id="snq:CP978_26315"/>
<dbReference type="EMBL" id="CP009313">
    <property type="protein sequence ID" value="AJE43100.1"/>
    <property type="molecule type" value="Genomic_DNA"/>
</dbReference>
<evidence type="ECO:0000256" key="1">
    <source>
        <dbReference type="SAM" id="Phobius"/>
    </source>
</evidence>
<keyword evidence="1" id="KW-1133">Transmembrane helix</keyword>
<dbReference type="RefSeq" id="WP_043444868.1">
    <property type="nucleotide sequence ID" value="NZ_CP009313.1"/>
</dbReference>
<keyword evidence="1" id="KW-0812">Transmembrane</keyword>
<organism evidence="2 4">
    <name type="scientific">Streptomyces nodosus</name>
    <dbReference type="NCBI Taxonomy" id="40318"/>
    <lineage>
        <taxon>Bacteria</taxon>
        <taxon>Bacillati</taxon>
        <taxon>Actinomycetota</taxon>
        <taxon>Actinomycetes</taxon>
        <taxon>Kitasatosporales</taxon>
        <taxon>Streptomycetaceae</taxon>
        <taxon>Streptomyces</taxon>
    </lineage>
</organism>
<name>A0A0B5DP80_9ACTN</name>
<proteinExistence type="predicted"/>
<evidence type="ECO:0000313" key="4">
    <source>
        <dbReference type="Proteomes" id="UP000031526"/>
    </source>
</evidence>
<sequence>MTTESAPQEAGPKCPGCGSSGVRAVPEICDDHAAGRAGLADRLARTPGAPTRFDCGLHVVEGMVMVGIGVALAHHGITRDKPLYAVGGSLLALLLFVGTLLVVRGEVRQRAVVAAGEHRANALWRPSYHCSSCASVFCPDGSPWQGLLTPEQFKKYVWTEAGYGEQLEERFKDVDLPPVAPAVPGGGRDHA</sequence>
<reference evidence="3 5" key="3">
    <citation type="submission" date="2017-09" db="EMBL/GenBank/DDBJ databases">
        <title>Streptomyces genome completion.</title>
        <authorList>
            <person name="Lee N."/>
            <person name="Cho B.-K."/>
        </authorList>
    </citation>
    <scope>NUCLEOTIDE SEQUENCE [LARGE SCALE GENOMIC DNA]</scope>
    <source>
        <strain evidence="3 5">ATCC 14899</strain>
    </source>
</reference>
<dbReference type="Proteomes" id="UP000031526">
    <property type="component" value="Chromosome"/>
</dbReference>
<protein>
    <submittedName>
        <fullName evidence="2">Uncharacterized protein</fullName>
    </submittedName>
</protein>
<dbReference type="AlphaFoldDB" id="A0A0B5DP80"/>
<dbReference type="HOGENOM" id="CLU_1408002_0_0_11"/>